<dbReference type="InterPro" id="IPR013087">
    <property type="entry name" value="Znf_C2H2_type"/>
</dbReference>
<feature type="compositionally biased region" description="Polar residues" evidence="6">
    <location>
        <begin position="576"/>
        <end position="589"/>
    </location>
</feature>
<dbReference type="GeneID" id="33568521"/>
<comment type="caution">
    <text evidence="8">The sequence shown here is derived from an EMBL/GenBank/DDBJ whole genome shotgun (WGS) entry which is preliminary data.</text>
</comment>
<dbReference type="Pfam" id="PF00096">
    <property type="entry name" value="zf-C2H2"/>
    <property type="match status" value="2"/>
</dbReference>
<feature type="compositionally biased region" description="Low complexity" evidence="6">
    <location>
        <begin position="313"/>
        <end position="326"/>
    </location>
</feature>
<feature type="region of interest" description="Disordered" evidence="6">
    <location>
        <begin position="791"/>
        <end position="836"/>
    </location>
</feature>
<evidence type="ECO:0000256" key="6">
    <source>
        <dbReference type="SAM" id="MobiDB-lite"/>
    </source>
</evidence>
<feature type="compositionally biased region" description="Low complexity" evidence="6">
    <location>
        <begin position="662"/>
        <end position="674"/>
    </location>
</feature>
<feature type="compositionally biased region" description="Polar residues" evidence="6">
    <location>
        <begin position="281"/>
        <end position="294"/>
    </location>
</feature>
<dbReference type="GO" id="GO:0000978">
    <property type="term" value="F:RNA polymerase II cis-regulatory region sequence-specific DNA binding"/>
    <property type="evidence" value="ECO:0007669"/>
    <property type="project" value="TreeGrafter"/>
</dbReference>
<name>A0A1Y2GIJ3_9FUNG</name>
<feature type="domain" description="C2H2-type" evidence="7">
    <location>
        <begin position="725"/>
        <end position="755"/>
    </location>
</feature>
<keyword evidence="2" id="KW-0677">Repeat</keyword>
<feature type="region of interest" description="Disordered" evidence="6">
    <location>
        <begin position="230"/>
        <end position="416"/>
    </location>
</feature>
<feature type="compositionally biased region" description="Low complexity" evidence="6">
    <location>
        <begin position="359"/>
        <end position="375"/>
    </location>
</feature>
<dbReference type="GO" id="GO:0000981">
    <property type="term" value="F:DNA-binding transcription factor activity, RNA polymerase II-specific"/>
    <property type="evidence" value="ECO:0007669"/>
    <property type="project" value="TreeGrafter"/>
</dbReference>
<dbReference type="GO" id="GO:0008270">
    <property type="term" value="F:zinc ion binding"/>
    <property type="evidence" value="ECO:0007669"/>
    <property type="project" value="UniProtKB-KW"/>
</dbReference>
<evidence type="ECO:0000259" key="7">
    <source>
        <dbReference type="PROSITE" id="PS50157"/>
    </source>
</evidence>
<dbReference type="InParanoid" id="A0A1Y2GIJ3"/>
<accession>A0A1Y2GIJ3</accession>
<feature type="compositionally biased region" description="Low complexity" evidence="6">
    <location>
        <begin position="246"/>
        <end position="266"/>
    </location>
</feature>
<proteinExistence type="predicted"/>
<keyword evidence="4" id="KW-0862">Zinc</keyword>
<feature type="region of interest" description="Disordered" evidence="6">
    <location>
        <begin position="632"/>
        <end position="683"/>
    </location>
</feature>
<dbReference type="Gene3D" id="3.30.160.60">
    <property type="entry name" value="Classic Zinc Finger"/>
    <property type="match status" value="3"/>
</dbReference>
<feature type="compositionally biased region" description="Low complexity" evidence="6">
    <location>
        <begin position="190"/>
        <end position="211"/>
    </location>
</feature>
<keyword evidence="9" id="KW-1185">Reference proteome</keyword>
<keyword evidence="3 5" id="KW-0863">Zinc-finger</keyword>
<feature type="compositionally biased region" description="Low complexity" evidence="6">
    <location>
        <begin position="63"/>
        <end position="77"/>
    </location>
</feature>
<dbReference type="GO" id="GO:0005634">
    <property type="term" value="C:nucleus"/>
    <property type="evidence" value="ECO:0007669"/>
    <property type="project" value="UniProtKB-ARBA"/>
</dbReference>
<sequence length="919" mass="100404">MEHSQNTLYPFHIQSSNNSSNSSNGIGNNSATLNNGNTSVHHHPYHSTPTHQHHEFQQELLSPTHPHPQQQQQQPFHGQHHLHTPQHDNNNSFHGSHPDLQKTIPHQMEIYQQPQPPPQGHELVDPLLNRHLNTQANTLQSSHHHQHHHYQPPHTSQAPPYYYQQQQQQPPPPQHKQYPDQHPDPNTPVSIASSALNSGSAASTPSLSSPASALPYQNSDYAYISNNPALPHLQKHTSPTASFHVPTAPTAPTTPSSGPRLGSPSSAQNLGTGLPLAMAPWTTSNASSSEQDMQPRQHLQQQSHAAPPPSHPHPQQQAQQQYSQSARELAHLSSFKGDRSSYHQVSQPQQASTHLYSPQIQDQQQQHHSQQHHAQMWIGDMSSESFHSPPEFLEQSDRQPHKQPRPFGAPDSADHPVHNPPYTTTGNYMNSHNAPGHERPRVQSGRHHALDRNILDYSESYNPHGQEPPLVTHHTGMAFLDDMSLLSPSHPSQTIQPDPQGQSFHPMLLNTGTSKNRISGSLDSVPMGLASPAIIPHPDYGAVASYVHTPTAFVSKGRSSGSGGGGDALPSRPLPQRTQSAGGRITSTPKLHRTRTGSAISSSSSLGSSAVVPPTTSALGIANSSFASSSSVISTAAGNPPNTGATTAIGTGSGVDMDEGISVSPSSSFSSSASKPRPNNHPRKAVAARVYECTFPGCNKAYTQLHNLKSHERTGHTPVQKPKPFLCIISGCTKAFSQRKSLALHIRASHKEYKFKPFKCAQPGCQKSYTQLHNLRTHEKTVHMLDLSKKRIRNPAPNTESTEENMIGVHEDDEASDNDKNKKSSNINNDKNINNATIDHVHQDEVVATSNSEGHSISNFSSRGYNCNSSNKGSFEQRMELNYRNINELGGYGARREAEGTYEDEGHEGNIKNGGYVND</sequence>
<feature type="region of interest" description="Disordered" evidence="6">
    <location>
        <begin position="138"/>
        <end position="211"/>
    </location>
</feature>
<feature type="compositionally biased region" description="Basic residues" evidence="6">
    <location>
        <begin position="142"/>
        <end position="151"/>
    </location>
</feature>
<feature type="domain" description="C2H2-type" evidence="7">
    <location>
        <begin position="691"/>
        <end position="721"/>
    </location>
</feature>
<evidence type="ECO:0000256" key="3">
    <source>
        <dbReference type="ARBA" id="ARBA00022771"/>
    </source>
</evidence>
<evidence type="ECO:0000256" key="5">
    <source>
        <dbReference type="PROSITE-ProRule" id="PRU00042"/>
    </source>
</evidence>
<feature type="compositionally biased region" description="Low complexity" evidence="6">
    <location>
        <begin position="152"/>
        <end position="168"/>
    </location>
</feature>
<feature type="region of interest" description="Disordered" evidence="6">
    <location>
        <begin position="1"/>
        <end position="100"/>
    </location>
</feature>
<dbReference type="InterPro" id="IPR050329">
    <property type="entry name" value="GLI_C2H2-zinc-finger"/>
</dbReference>
<feature type="compositionally biased region" description="Low complexity" evidence="6">
    <location>
        <begin position="824"/>
        <end position="835"/>
    </location>
</feature>
<dbReference type="Proteomes" id="UP000193648">
    <property type="component" value="Unassembled WGS sequence"/>
</dbReference>
<dbReference type="EMBL" id="MCFF01000030">
    <property type="protein sequence ID" value="ORZ10660.1"/>
    <property type="molecule type" value="Genomic_DNA"/>
</dbReference>
<evidence type="ECO:0000256" key="1">
    <source>
        <dbReference type="ARBA" id="ARBA00022723"/>
    </source>
</evidence>
<feature type="compositionally biased region" description="Low complexity" evidence="6">
    <location>
        <begin position="597"/>
        <end position="610"/>
    </location>
</feature>
<dbReference type="AlphaFoldDB" id="A0A1Y2GIJ3"/>
<dbReference type="RefSeq" id="XP_021879381.1">
    <property type="nucleotide sequence ID" value="XM_022026678.1"/>
</dbReference>
<feature type="compositionally biased region" description="Low complexity" evidence="6">
    <location>
        <begin position="632"/>
        <end position="650"/>
    </location>
</feature>
<feature type="compositionally biased region" description="Polar residues" evidence="6">
    <location>
        <begin position="342"/>
        <end position="358"/>
    </location>
</feature>
<organism evidence="8 9">
    <name type="scientific">Lobosporangium transversale</name>
    <dbReference type="NCBI Taxonomy" id="64571"/>
    <lineage>
        <taxon>Eukaryota</taxon>
        <taxon>Fungi</taxon>
        <taxon>Fungi incertae sedis</taxon>
        <taxon>Mucoromycota</taxon>
        <taxon>Mortierellomycotina</taxon>
        <taxon>Mortierellomycetes</taxon>
        <taxon>Mortierellales</taxon>
        <taxon>Mortierellaceae</taxon>
        <taxon>Lobosporangium</taxon>
    </lineage>
</organism>
<dbReference type="OrthoDB" id="4748970at2759"/>
<evidence type="ECO:0000256" key="4">
    <source>
        <dbReference type="ARBA" id="ARBA00022833"/>
    </source>
</evidence>
<gene>
    <name evidence="8" type="ORF">BCR41DRAFT_372398</name>
</gene>
<dbReference type="InterPro" id="IPR036236">
    <property type="entry name" value="Znf_C2H2_sf"/>
</dbReference>
<dbReference type="PANTHER" id="PTHR19818:SF139">
    <property type="entry name" value="PAIR-RULE PROTEIN ODD-PAIRED"/>
    <property type="match status" value="1"/>
</dbReference>
<dbReference type="PROSITE" id="PS00028">
    <property type="entry name" value="ZINC_FINGER_C2H2_1"/>
    <property type="match status" value="3"/>
</dbReference>
<evidence type="ECO:0000256" key="2">
    <source>
        <dbReference type="ARBA" id="ARBA00022737"/>
    </source>
</evidence>
<dbReference type="SUPFAM" id="SSF57667">
    <property type="entry name" value="beta-beta-alpha zinc fingers"/>
    <property type="match status" value="2"/>
</dbReference>
<keyword evidence="1" id="KW-0479">Metal-binding</keyword>
<dbReference type="STRING" id="64571.A0A1Y2GIJ3"/>
<feature type="region of interest" description="Disordered" evidence="6">
    <location>
        <begin position="897"/>
        <end position="919"/>
    </location>
</feature>
<feature type="domain" description="C2H2-type" evidence="7">
    <location>
        <begin position="758"/>
        <end position="783"/>
    </location>
</feature>
<evidence type="ECO:0000313" key="8">
    <source>
        <dbReference type="EMBL" id="ORZ10660.1"/>
    </source>
</evidence>
<dbReference type="SMART" id="SM00355">
    <property type="entry name" value="ZnF_C2H2"/>
    <property type="match status" value="3"/>
</dbReference>
<feature type="region of interest" description="Disordered" evidence="6">
    <location>
        <begin position="556"/>
        <end position="612"/>
    </location>
</feature>
<reference evidence="8 9" key="1">
    <citation type="submission" date="2016-07" db="EMBL/GenBank/DDBJ databases">
        <title>Pervasive Adenine N6-methylation of Active Genes in Fungi.</title>
        <authorList>
            <consortium name="DOE Joint Genome Institute"/>
            <person name="Mondo S.J."/>
            <person name="Dannebaum R.O."/>
            <person name="Kuo R.C."/>
            <person name="Labutti K."/>
            <person name="Haridas S."/>
            <person name="Kuo A."/>
            <person name="Salamov A."/>
            <person name="Ahrendt S.R."/>
            <person name="Lipzen A."/>
            <person name="Sullivan W."/>
            <person name="Andreopoulos W.B."/>
            <person name="Clum A."/>
            <person name="Lindquist E."/>
            <person name="Daum C."/>
            <person name="Ramamoorthy G.K."/>
            <person name="Gryganskyi A."/>
            <person name="Culley D."/>
            <person name="Magnuson J.K."/>
            <person name="James T.Y."/>
            <person name="O'Malley M.A."/>
            <person name="Stajich J.E."/>
            <person name="Spatafora J.W."/>
            <person name="Visel A."/>
            <person name="Grigoriev I.V."/>
        </authorList>
    </citation>
    <scope>NUCLEOTIDE SEQUENCE [LARGE SCALE GENOMIC DNA]</scope>
    <source>
        <strain evidence="8 9">NRRL 3116</strain>
    </source>
</reference>
<dbReference type="PANTHER" id="PTHR19818">
    <property type="entry name" value="ZINC FINGER PROTEIN ZIC AND GLI"/>
    <property type="match status" value="1"/>
</dbReference>
<dbReference type="GO" id="GO:0045944">
    <property type="term" value="P:positive regulation of transcription by RNA polymerase II"/>
    <property type="evidence" value="ECO:0007669"/>
    <property type="project" value="UniProtKB-ARBA"/>
</dbReference>
<evidence type="ECO:0000313" key="9">
    <source>
        <dbReference type="Proteomes" id="UP000193648"/>
    </source>
</evidence>
<protein>
    <recommendedName>
        <fullName evidence="7">C2H2-type domain-containing protein</fullName>
    </recommendedName>
</protein>
<feature type="compositionally biased region" description="Low complexity" evidence="6">
    <location>
        <begin position="15"/>
        <end position="30"/>
    </location>
</feature>
<dbReference type="PROSITE" id="PS50157">
    <property type="entry name" value="ZINC_FINGER_C2H2_2"/>
    <property type="match status" value="3"/>
</dbReference>